<keyword evidence="3" id="KW-1185">Reference proteome</keyword>
<protein>
    <recommendedName>
        <fullName evidence="1">Nucleotidyl transferase domain-containing protein</fullName>
    </recommendedName>
</protein>
<dbReference type="KEGG" id="abs:AZOBR_p310018"/>
<dbReference type="InterPro" id="IPR029044">
    <property type="entry name" value="Nucleotide-diphossugar_trans"/>
</dbReference>
<evidence type="ECO:0000259" key="1">
    <source>
        <dbReference type="Pfam" id="PF00483"/>
    </source>
</evidence>
<dbReference type="Proteomes" id="UP000007319">
    <property type="component" value="Plasmid AZOBR_p3"/>
</dbReference>
<proteinExistence type="predicted"/>
<dbReference type="AlphaFoldDB" id="A0A9P1JYJ7"/>
<dbReference type="InterPro" id="IPR050486">
    <property type="entry name" value="Mannose-1P_guanyltransferase"/>
</dbReference>
<reference evidence="2 3" key="1">
    <citation type="journal article" date="2011" name="PLoS Genet.">
        <title>Azospirillum genomes reveal transition of bacteria from aquatic to terrestrial environments.</title>
        <authorList>
            <person name="Wisniewski-Dye F."/>
            <person name="Borziak K."/>
            <person name="Khalsa-Moyers G."/>
            <person name="Alexandre G."/>
            <person name="Sukharnikov L.O."/>
            <person name="Wuichet K."/>
            <person name="Hurst G.B."/>
            <person name="McDonald W.H."/>
            <person name="Robertson J.S."/>
            <person name="Barbe V."/>
            <person name="Calteau A."/>
            <person name="Rouy Z."/>
            <person name="Mangenot S."/>
            <person name="Prigent-Combaret C."/>
            <person name="Normand P."/>
            <person name="Boyer M."/>
            <person name="Siguier P."/>
            <person name="Dessaux Y."/>
            <person name="Elmerich C."/>
            <person name="Condemine G."/>
            <person name="Krishnen G."/>
            <person name="Kennedy I."/>
            <person name="Paterson A.H."/>
            <person name="Gonzalez V."/>
            <person name="Mavingui P."/>
            <person name="Zhulin I.B."/>
        </authorList>
    </citation>
    <scope>NUCLEOTIDE SEQUENCE [LARGE SCALE GENOMIC DNA]</scope>
    <source>
        <strain evidence="2 3">Sp245</strain>
    </source>
</reference>
<dbReference type="Pfam" id="PF00483">
    <property type="entry name" value="NTP_transferase"/>
    <property type="match status" value="1"/>
</dbReference>
<dbReference type="SUPFAM" id="SSF53448">
    <property type="entry name" value="Nucleotide-diphospho-sugar transferases"/>
    <property type="match status" value="1"/>
</dbReference>
<sequence length="308" mass="32874">MKAIIYWDRRGHSLAPLTDRLPPCLMPVAGRPLIERTLDLLVDAGVRQVALVSWTDHDCLIDALGTGSRWGLTLDHLWLHQESGAVDDWLDDADEALVLRGDALISPVIGAFLTIAAPVPGSLVHGTLQGRPALALARRRADGQWRFPEEPFGGRGRPTPMGRSVGLEWGAVSLVETLADYHAVNLSVVRGEFPGLVPFGRAIGLNLVAGAGSRVASSVNAAGQAHMGANSMLHRGVTLAGTVSVGERVIIDRDTRVTDSVILPDTYIGPSLSVDNAIIWGQTIIRIDTQAVLRVIDGFILADLGLHA</sequence>
<dbReference type="Gene3D" id="2.160.10.10">
    <property type="entry name" value="Hexapeptide repeat proteins"/>
    <property type="match status" value="1"/>
</dbReference>
<dbReference type="InterPro" id="IPR005835">
    <property type="entry name" value="NTP_transferase_dom"/>
</dbReference>
<accession>A0A9P1JYJ7</accession>
<name>A0A9P1JYJ7_9PROT</name>
<evidence type="ECO:0000313" key="2">
    <source>
        <dbReference type="EMBL" id="CCD02276.1"/>
    </source>
</evidence>
<gene>
    <name evidence="2" type="ORF">AZOBR_p310018</name>
</gene>
<keyword evidence="2" id="KW-0614">Plasmid</keyword>
<dbReference type="RefSeq" id="WP_014198800.1">
    <property type="nucleotide sequence ID" value="NC_016595.1"/>
</dbReference>
<evidence type="ECO:0000313" key="3">
    <source>
        <dbReference type="Proteomes" id="UP000007319"/>
    </source>
</evidence>
<feature type="domain" description="Nucleotidyl transferase" evidence="1">
    <location>
        <begin position="10"/>
        <end position="106"/>
    </location>
</feature>
<dbReference type="Gene3D" id="3.90.550.10">
    <property type="entry name" value="Spore Coat Polysaccharide Biosynthesis Protein SpsA, Chain A"/>
    <property type="match status" value="1"/>
</dbReference>
<geneLocation type="plasmid" evidence="2 3">
    <name>AZOBR_p3</name>
</geneLocation>
<dbReference type="PANTHER" id="PTHR22572">
    <property type="entry name" value="SUGAR-1-PHOSPHATE GUANYL TRANSFERASE"/>
    <property type="match status" value="1"/>
</dbReference>
<dbReference type="EMBL" id="HE577330">
    <property type="protein sequence ID" value="CCD02276.1"/>
    <property type="molecule type" value="Genomic_DNA"/>
</dbReference>
<organism evidence="2 3">
    <name type="scientific">Azospirillum baldaniorum</name>
    <dbReference type="NCBI Taxonomy" id="1064539"/>
    <lineage>
        <taxon>Bacteria</taxon>
        <taxon>Pseudomonadati</taxon>
        <taxon>Pseudomonadota</taxon>
        <taxon>Alphaproteobacteria</taxon>
        <taxon>Rhodospirillales</taxon>
        <taxon>Azospirillaceae</taxon>
        <taxon>Azospirillum</taxon>
    </lineage>
</organism>
<dbReference type="SUPFAM" id="SSF51161">
    <property type="entry name" value="Trimeric LpxA-like enzymes"/>
    <property type="match status" value="1"/>
</dbReference>
<dbReference type="InterPro" id="IPR011004">
    <property type="entry name" value="Trimer_LpxA-like_sf"/>
</dbReference>